<reference evidence="1" key="1">
    <citation type="journal article" date="2014" name="Front. Microbiol.">
        <title>High frequency of phylogenetically diverse reductive dehalogenase-homologous genes in deep subseafloor sedimentary metagenomes.</title>
        <authorList>
            <person name="Kawai M."/>
            <person name="Futagami T."/>
            <person name="Toyoda A."/>
            <person name="Takaki Y."/>
            <person name="Nishi S."/>
            <person name="Hori S."/>
            <person name="Arai W."/>
            <person name="Tsubouchi T."/>
            <person name="Morono Y."/>
            <person name="Uchiyama I."/>
            <person name="Ito T."/>
            <person name="Fujiyama A."/>
            <person name="Inagaki F."/>
            <person name="Takami H."/>
        </authorList>
    </citation>
    <scope>NUCLEOTIDE SEQUENCE</scope>
    <source>
        <strain evidence="1">Expedition CK06-06</strain>
    </source>
</reference>
<name>X1QJ68_9ZZZZ</name>
<feature type="non-terminal residue" evidence="1">
    <location>
        <position position="1"/>
    </location>
</feature>
<dbReference type="AlphaFoldDB" id="X1QJ68"/>
<sequence length="82" mass="9072">PIAANAYFLPINTRDAEQMTSTPGIRQAVADARSMSAFDAPFGDRRPDWLRIHLNAGVVAGAVREQWPPIKHADNGNVRIKY</sequence>
<proteinExistence type="predicted"/>
<evidence type="ECO:0000313" key="1">
    <source>
        <dbReference type="EMBL" id="GAI68502.1"/>
    </source>
</evidence>
<protein>
    <submittedName>
        <fullName evidence="1">Uncharacterized protein</fullName>
    </submittedName>
</protein>
<gene>
    <name evidence="1" type="ORF">S12H4_02803</name>
</gene>
<dbReference type="EMBL" id="BARW01000727">
    <property type="protein sequence ID" value="GAI68502.1"/>
    <property type="molecule type" value="Genomic_DNA"/>
</dbReference>
<accession>X1QJ68</accession>
<comment type="caution">
    <text evidence="1">The sequence shown here is derived from an EMBL/GenBank/DDBJ whole genome shotgun (WGS) entry which is preliminary data.</text>
</comment>
<organism evidence="1">
    <name type="scientific">marine sediment metagenome</name>
    <dbReference type="NCBI Taxonomy" id="412755"/>
    <lineage>
        <taxon>unclassified sequences</taxon>
        <taxon>metagenomes</taxon>
        <taxon>ecological metagenomes</taxon>
    </lineage>
</organism>